<dbReference type="PANTHER" id="PTHR42718:SF49">
    <property type="entry name" value="EXPORT PROTEIN"/>
    <property type="match status" value="1"/>
</dbReference>
<feature type="transmembrane region" description="Helical" evidence="5">
    <location>
        <begin position="403"/>
        <end position="424"/>
    </location>
</feature>
<dbReference type="InterPro" id="IPR036259">
    <property type="entry name" value="MFS_trans_sf"/>
</dbReference>
<organism evidence="7 8">
    <name type="scientific">Caballeronia sordidicola</name>
    <name type="common">Burkholderia sordidicola</name>
    <dbReference type="NCBI Taxonomy" id="196367"/>
    <lineage>
        <taxon>Bacteria</taxon>
        <taxon>Pseudomonadati</taxon>
        <taxon>Pseudomonadota</taxon>
        <taxon>Betaproteobacteria</taxon>
        <taxon>Burkholderiales</taxon>
        <taxon>Burkholderiaceae</taxon>
        <taxon>Caballeronia</taxon>
    </lineage>
</organism>
<dbReference type="Pfam" id="PF07690">
    <property type="entry name" value="MFS_1"/>
    <property type="match status" value="1"/>
</dbReference>
<feature type="transmembrane region" description="Helical" evidence="5">
    <location>
        <begin position="115"/>
        <end position="133"/>
    </location>
</feature>
<feature type="transmembrane region" description="Helical" evidence="5">
    <location>
        <begin position="18"/>
        <end position="46"/>
    </location>
</feature>
<evidence type="ECO:0000256" key="3">
    <source>
        <dbReference type="ARBA" id="ARBA00022989"/>
    </source>
</evidence>
<feature type="transmembrane region" description="Helical" evidence="5">
    <location>
        <begin position="237"/>
        <end position="256"/>
    </location>
</feature>
<dbReference type="InterPro" id="IPR020846">
    <property type="entry name" value="MFS_dom"/>
</dbReference>
<dbReference type="PANTHER" id="PTHR42718">
    <property type="entry name" value="MAJOR FACILITATOR SUPERFAMILY MULTIDRUG TRANSPORTER MFSC"/>
    <property type="match status" value="1"/>
</dbReference>
<feature type="transmembrane region" description="Helical" evidence="5">
    <location>
        <begin position="205"/>
        <end position="225"/>
    </location>
</feature>
<feature type="transmembrane region" description="Helical" evidence="5">
    <location>
        <begin position="89"/>
        <end position="109"/>
    </location>
</feature>
<dbReference type="RefSeq" id="WP_062173510.1">
    <property type="nucleotide sequence ID" value="NZ_NBTZ01000156.1"/>
</dbReference>
<comment type="subcellular location">
    <subcellularLocation>
        <location evidence="1">Membrane</location>
        <topology evidence="1">Multi-pass membrane protein</topology>
    </subcellularLocation>
</comment>
<feature type="transmembrane region" description="Helical" evidence="5">
    <location>
        <begin position="364"/>
        <end position="382"/>
    </location>
</feature>
<evidence type="ECO:0000313" key="7">
    <source>
        <dbReference type="EMBL" id="OTP67251.1"/>
    </source>
</evidence>
<feature type="transmembrane region" description="Helical" evidence="5">
    <location>
        <begin position="481"/>
        <end position="507"/>
    </location>
</feature>
<feature type="transmembrane region" description="Helical" evidence="5">
    <location>
        <begin position="309"/>
        <end position="327"/>
    </location>
</feature>
<feature type="domain" description="Major facilitator superfamily (MFS) profile" evidence="6">
    <location>
        <begin position="20"/>
        <end position="511"/>
    </location>
</feature>
<feature type="transmembrane region" description="Helical" evidence="5">
    <location>
        <begin position="172"/>
        <end position="193"/>
    </location>
</feature>
<reference evidence="7 8" key="1">
    <citation type="submission" date="2017-03" db="EMBL/GenBank/DDBJ databases">
        <title>Genome analysis of strain PAMC 26577.</title>
        <authorList>
            <person name="Oh H.-M."/>
            <person name="Yang J.-A."/>
        </authorList>
    </citation>
    <scope>NUCLEOTIDE SEQUENCE [LARGE SCALE GENOMIC DNA]</scope>
    <source>
        <strain evidence="7 8">PAMC 26577</strain>
    </source>
</reference>
<feature type="transmembrane region" description="Helical" evidence="5">
    <location>
        <begin position="339"/>
        <end position="358"/>
    </location>
</feature>
<feature type="transmembrane region" description="Helical" evidence="5">
    <location>
        <begin position="145"/>
        <end position="166"/>
    </location>
</feature>
<gene>
    <name evidence="7" type="ORF">PAMC26577_36930</name>
</gene>
<dbReference type="InterPro" id="IPR011701">
    <property type="entry name" value="MFS"/>
</dbReference>
<feature type="transmembrane region" description="Helical" evidence="5">
    <location>
        <begin position="58"/>
        <end position="77"/>
    </location>
</feature>
<evidence type="ECO:0000256" key="4">
    <source>
        <dbReference type="ARBA" id="ARBA00023136"/>
    </source>
</evidence>
<comment type="caution">
    <text evidence="7">The sequence shown here is derived from an EMBL/GenBank/DDBJ whole genome shotgun (WGS) entry which is preliminary data.</text>
</comment>
<dbReference type="PROSITE" id="PS50850">
    <property type="entry name" value="MFS"/>
    <property type="match status" value="1"/>
</dbReference>
<evidence type="ECO:0000313" key="8">
    <source>
        <dbReference type="Proteomes" id="UP000195221"/>
    </source>
</evidence>
<evidence type="ECO:0000256" key="2">
    <source>
        <dbReference type="ARBA" id="ARBA00022692"/>
    </source>
</evidence>
<dbReference type="AlphaFoldDB" id="A0A242M7X6"/>
<evidence type="ECO:0000256" key="5">
    <source>
        <dbReference type="SAM" id="Phobius"/>
    </source>
</evidence>
<dbReference type="EMBL" id="NBTZ01000156">
    <property type="protein sequence ID" value="OTP67251.1"/>
    <property type="molecule type" value="Genomic_DNA"/>
</dbReference>
<dbReference type="Proteomes" id="UP000195221">
    <property type="component" value="Unassembled WGS sequence"/>
</dbReference>
<dbReference type="Gene3D" id="1.20.1250.20">
    <property type="entry name" value="MFS general substrate transporter like domains"/>
    <property type="match status" value="1"/>
</dbReference>
<keyword evidence="2 5" id="KW-0812">Transmembrane</keyword>
<dbReference type="GO" id="GO:0016020">
    <property type="term" value="C:membrane"/>
    <property type="evidence" value="ECO:0007669"/>
    <property type="project" value="UniProtKB-SubCell"/>
</dbReference>
<sequence length="529" mass="55013">MPQGSQGDAKRGYEPGKFLILLVASAVSSLIMLDSNIVAVSLPAIARSLGATFTDIEWVVSAYVLTFSALLLAAGSFADRHGRKRATLIGLAIFTVASALCGFATSSLMLNLARALQGVGASLLLTASMAVINKTFSGADRARAYGFWGACLGIAITSGPIAGGVITDFFGWRWAFLLNLPVGIVFLVATAKVFKESRDHEAKRLDLGGIATFSTSLFLLIWGLIDGNSLGWTSFAIAWRLLASVVLFVAFVAIEVRQERPMIDFTLFKQPTFLGTAFAMLGYAGAAQVMIFYLPLALQNSYGFTPAKAGLAMLPFALPMFFTPRLGASLSARYSSRALLTLGLATTFVGDLSLFLFSRIDASYGVFALGMVALGAGAGLLNSETSKAMQGAVPPQRSGMASGLTSTTRFTGLLLAVAGLGAALSSSATRHFLTAASALGLDPKSAAEAAPRIASGDLVGAFTNLPDSIRVHLLSAASTSFAAGFGLACLVAAIVAAVTGMLTFVLFQRPARASAPDAPTAGHLVQPME</sequence>
<dbReference type="Gene3D" id="1.20.1720.10">
    <property type="entry name" value="Multidrug resistance protein D"/>
    <property type="match status" value="1"/>
</dbReference>
<dbReference type="GO" id="GO:0022857">
    <property type="term" value="F:transmembrane transporter activity"/>
    <property type="evidence" value="ECO:0007669"/>
    <property type="project" value="InterPro"/>
</dbReference>
<keyword evidence="3 5" id="KW-1133">Transmembrane helix</keyword>
<dbReference type="PRINTS" id="PR01036">
    <property type="entry name" value="TCRTETB"/>
</dbReference>
<proteinExistence type="predicted"/>
<evidence type="ECO:0000256" key="1">
    <source>
        <dbReference type="ARBA" id="ARBA00004141"/>
    </source>
</evidence>
<keyword evidence="4 5" id="KW-0472">Membrane</keyword>
<protein>
    <submittedName>
        <fullName evidence="7">Putative transmembrane efflux protein</fullName>
    </submittedName>
</protein>
<feature type="transmembrane region" description="Helical" evidence="5">
    <location>
        <begin position="277"/>
        <end position="297"/>
    </location>
</feature>
<accession>A0A242M7X6</accession>
<dbReference type="CDD" id="cd17321">
    <property type="entry name" value="MFS_MMR_MDR_like"/>
    <property type="match status" value="1"/>
</dbReference>
<evidence type="ECO:0000259" key="6">
    <source>
        <dbReference type="PROSITE" id="PS50850"/>
    </source>
</evidence>
<dbReference type="SUPFAM" id="SSF103473">
    <property type="entry name" value="MFS general substrate transporter"/>
    <property type="match status" value="1"/>
</dbReference>
<name>A0A242M7X6_CABSO</name>